<evidence type="ECO:0000313" key="1">
    <source>
        <dbReference type="EMBL" id="JAE18388.1"/>
    </source>
</evidence>
<accession>A0A0A9GCH5</accession>
<dbReference type="AlphaFoldDB" id="A0A0A9GCH5"/>
<organism evidence="1">
    <name type="scientific">Arundo donax</name>
    <name type="common">Giant reed</name>
    <name type="synonym">Donax arundinaceus</name>
    <dbReference type="NCBI Taxonomy" id="35708"/>
    <lineage>
        <taxon>Eukaryota</taxon>
        <taxon>Viridiplantae</taxon>
        <taxon>Streptophyta</taxon>
        <taxon>Embryophyta</taxon>
        <taxon>Tracheophyta</taxon>
        <taxon>Spermatophyta</taxon>
        <taxon>Magnoliopsida</taxon>
        <taxon>Liliopsida</taxon>
        <taxon>Poales</taxon>
        <taxon>Poaceae</taxon>
        <taxon>PACMAD clade</taxon>
        <taxon>Arundinoideae</taxon>
        <taxon>Arundineae</taxon>
        <taxon>Arundo</taxon>
    </lineage>
</organism>
<name>A0A0A9GCH5_ARUDO</name>
<sequence length="76" mass="8816">MAYCISPVIWPSTVGFWQSLPGDLETWRQIYVVKYSLRSRINIIACQQGKKNIVTCWAESYVTGFSAIWWTGLNPW</sequence>
<reference evidence="1" key="1">
    <citation type="submission" date="2014-09" db="EMBL/GenBank/DDBJ databases">
        <authorList>
            <person name="Magalhaes I.L.F."/>
            <person name="Oliveira U."/>
            <person name="Santos F.R."/>
            <person name="Vidigal T.H.D.A."/>
            <person name="Brescovit A.D."/>
            <person name="Santos A.J."/>
        </authorList>
    </citation>
    <scope>NUCLEOTIDE SEQUENCE</scope>
    <source>
        <tissue evidence="1">Shoot tissue taken approximately 20 cm above the soil surface</tissue>
    </source>
</reference>
<proteinExistence type="predicted"/>
<dbReference type="EMBL" id="GBRH01179508">
    <property type="protein sequence ID" value="JAE18388.1"/>
    <property type="molecule type" value="Transcribed_RNA"/>
</dbReference>
<protein>
    <submittedName>
        <fullName evidence="1">Uncharacterized protein</fullName>
    </submittedName>
</protein>
<reference evidence="1" key="2">
    <citation type="journal article" date="2015" name="Data Brief">
        <title>Shoot transcriptome of the giant reed, Arundo donax.</title>
        <authorList>
            <person name="Barrero R.A."/>
            <person name="Guerrero F.D."/>
            <person name="Moolhuijzen P."/>
            <person name="Goolsby J.A."/>
            <person name="Tidwell J."/>
            <person name="Bellgard S.E."/>
            <person name="Bellgard M.I."/>
        </authorList>
    </citation>
    <scope>NUCLEOTIDE SEQUENCE</scope>
    <source>
        <tissue evidence="1">Shoot tissue taken approximately 20 cm above the soil surface</tissue>
    </source>
</reference>